<evidence type="ECO:0000313" key="10">
    <source>
        <dbReference type="Proteomes" id="UP000612899"/>
    </source>
</evidence>
<feature type="transmembrane region" description="Helical" evidence="8">
    <location>
        <begin position="117"/>
        <end position="137"/>
    </location>
</feature>
<feature type="transmembrane region" description="Helical" evidence="8">
    <location>
        <begin position="60"/>
        <end position="80"/>
    </location>
</feature>
<dbReference type="GO" id="GO:0055085">
    <property type="term" value="P:transmembrane transport"/>
    <property type="evidence" value="ECO:0007669"/>
    <property type="project" value="InterPro"/>
</dbReference>
<accession>A0A8J3VFQ3</accession>
<comment type="caution">
    <text evidence="9">The sequence shown here is derived from an EMBL/GenBank/DDBJ whole genome shotgun (WGS) entry which is preliminary data.</text>
</comment>
<protein>
    <submittedName>
        <fullName evidence="9">Membrane protein</fullName>
    </submittedName>
</protein>
<evidence type="ECO:0000256" key="2">
    <source>
        <dbReference type="ARBA" id="ARBA00010145"/>
    </source>
</evidence>
<comment type="subcellular location">
    <subcellularLocation>
        <location evidence="1">Cell membrane</location>
        <topology evidence="1">Multi-pass membrane protein</topology>
    </subcellularLocation>
</comment>
<feature type="transmembrane region" description="Helical" evidence="8">
    <location>
        <begin position="241"/>
        <end position="261"/>
    </location>
</feature>
<evidence type="ECO:0000256" key="5">
    <source>
        <dbReference type="ARBA" id="ARBA00022692"/>
    </source>
</evidence>
<organism evidence="9 10">
    <name type="scientific">Rhizocola hellebori</name>
    <dbReference type="NCBI Taxonomy" id="1392758"/>
    <lineage>
        <taxon>Bacteria</taxon>
        <taxon>Bacillati</taxon>
        <taxon>Actinomycetota</taxon>
        <taxon>Actinomycetes</taxon>
        <taxon>Micromonosporales</taxon>
        <taxon>Micromonosporaceae</taxon>
        <taxon>Rhizocola</taxon>
    </lineage>
</organism>
<feature type="transmembrane region" description="Helical" evidence="8">
    <location>
        <begin position="35"/>
        <end position="54"/>
    </location>
</feature>
<reference evidence="9" key="1">
    <citation type="submission" date="2021-01" db="EMBL/GenBank/DDBJ databases">
        <title>Whole genome shotgun sequence of Rhizocola hellebori NBRC 109834.</title>
        <authorList>
            <person name="Komaki H."/>
            <person name="Tamura T."/>
        </authorList>
    </citation>
    <scope>NUCLEOTIDE SEQUENCE</scope>
    <source>
        <strain evidence="9">NBRC 109834</strain>
    </source>
</reference>
<evidence type="ECO:0000256" key="7">
    <source>
        <dbReference type="ARBA" id="ARBA00023136"/>
    </source>
</evidence>
<proteinExistence type="inferred from homology"/>
<dbReference type="PANTHER" id="PTHR36838">
    <property type="entry name" value="AUXIN EFFLUX CARRIER FAMILY PROTEIN"/>
    <property type="match status" value="1"/>
</dbReference>
<feature type="transmembrane region" description="Helical" evidence="8">
    <location>
        <begin position="212"/>
        <end position="235"/>
    </location>
</feature>
<evidence type="ECO:0000256" key="8">
    <source>
        <dbReference type="SAM" id="Phobius"/>
    </source>
</evidence>
<keyword evidence="7 8" id="KW-0472">Membrane</keyword>
<dbReference type="InterPro" id="IPR038770">
    <property type="entry name" value="Na+/solute_symporter_sf"/>
</dbReference>
<keyword evidence="3" id="KW-0813">Transport</keyword>
<feature type="transmembrane region" description="Helical" evidence="8">
    <location>
        <begin position="89"/>
        <end position="111"/>
    </location>
</feature>
<keyword evidence="10" id="KW-1185">Reference proteome</keyword>
<dbReference type="GO" id="GO:0005886">
    <property type="term" value="C:plasma membrane"/>
    <property type="evidence" value="ECO:0007669"/>
    <property type="project" value="UniProtKB-SubCell"/>
</dbReference>
<dbReference type="InterPro" id="IPR004776">
    <property type="entry name" value="Mem_transp_PIN-like"/>
</dbReference>
<evidence type="ECO:0000313" key="9">
    <source>
        <dbReference type="EMBL" id="GIH04735.1"/>
    </source>
</evidence>
<feature type="transmembrane region" description="Helical" evidence="8">
    <location>
        <begin position="273"/>
        <end position="293"/>
    </location>
</feature>
<keyword evidence="5 8" id="KW-0812">Transmembrane</keyword>
<dbReference type="Gene3D" id="1.20.1530.20">
    <property type="match status" value="1"/>
</dbReference>
<gene>
    <name evidence="9" type="ORF">Rhe02_28020</name>
</gene>
<evidence type="ECO:0000256" key="3">
    <source>
        <dbReference type="ARBA" id="ARBA00022448"/>
    </source>
</evidence>
<evidence type="ECO:0000256" key="1">
    <source>
        <dbReference type="ARBA" id="ARBA00004651"/>
    </source>
</evidence>
<dbReference type="Pfam" id="PF03547">
    <property type="entry name" value="Mem_trans"/>
    <property type="match status" value="2"/>
</dbReference>
<sequence length="294" mass="31612">MIAAFAPLWILTFLGWAANRFGLLNASVERGLTHFAFTFAIPAVVFTTLVRLPLGGLPLVPLAAYALSAIFLGLSGYLIMRWLRRDERIIAAMASAYVNSGNLGIPVAIYVLGSASLIVGVVAFQTVLVTPFIAALLDKSDRRLWTLPLRVPVVLASAAGVVFTLSGWTLPDAVLRPLDLLGDAAVPTALFALGMSLHLPPGERLTLKRPELGVVIPLKIIFQPLVAYFVARYLFRLDDAQVLAVTLFAGLPTAQNTYIYATEYKVPNGLSRDAVVVSSVLSLGTLSIILWLLG</sequence>
<feature type="transmembrane region" description="Helical" evidence="8">
    <location>
        <begin position="149"/>
        <end position="168"/>
    </location>
</feature>
<dbReference type="PANTHER" id="PTHR36838:SF3">
    <property type="entry name" value="TRANSPORTER AUXIN EFFLUX CARRIER EC FAMILY"/>
    <property type="match status" value="1"/>
</dbReference>
<dbReference type="EMBL" id="BONY01000014">
    <property type="protein sequence ID" value="GIH04735.1"/>
    <property type="molecule type" value="Genomic_DNA"/>
</dbReference>
<evidence type="ECO:0000256" key="4">
    <source>
        <dbReference type="ARBA" id="ARBA00022475"/>
    </source>
</evidence>
<dbReference type="Proteomes" id="UP000612899">
    <property type="component" value="Unassembled WGS sequence"/>
</dbReference>
<dbReference type="AlphaFoldDB" id="A0A8J3VFQ3"/>
<keyword evidence="4" id="KW-1003">Cell membrane</keyword>
<feature type="transmembrane region" description="Helical" evidence="8">
    <location>
        <begin position="6"/>
        <end position="23"/>
    </location>
</feature>
<name>A0A8J3VFQ3_9ACTN</name>
<keyword evidence="6 8" id="KW-1133">Transmembrane helix</keyword>
<dbReference type="RefSeq" id="WP_203908604.1">
    <property type="nucleotide sequence ID" value="NZ_BONY01000014.1"/>
</dbReference>
<evidence type="ECO:0000256" key="6">
    <source>
        <dbReference type="ARBA" id="ARBA00022989"/>
    </source>
</evidence>
<comment type="similarity">
    <text evidence="2">Belongs to the auxin efflux carrier (TC 2.A.69) family.</text>
</comment>